<sequence length="366" mass="42965">MAHFFRSSLEQPCGLRVWPSEQLRSDYRQLTPGYSLAPVEDCRDAYRFVVLADLNLLPALFEACSVLVSDESFFVFEYYPEQQLTSDPEQPTQPTVFYSPYMPTLEIVDLLRPYFSRLLHDGFVGFGLANSRLGAEIFYSEEKAFTCFTANHIRTMNLLARYGLPHRQELLFPADFAHDHLSLVSIPRASRPLELQGFSNRELDYIHYGAELVELFEMSPASEGEDFFLSAREQDSIYELLHDHPDVCWEPEDEFVNILLEWRDFVDCCQECFDGCLEDYLEGLKLRDLIAWVADRVDSRLRYKLLRFIADADNRFRRQLTETGHCLSQAETQPRNQRFWHWGIPRQHGASLRRDLIRCGWYRRRP</sequence>
<evidence type="ECO:0000313" key="2">
    <source>
        <dbReference type="Proteomes" id="UP000243205"/>
    </source>
</evidence>
<reference evidence="2" key="1">
    <citation type="submission" date="2016-10" db="EMBL/GenBank/DDBJ databases">
        <authorList>
            <person name="Varghese N."/>
            <person name="Submissions S."/>
        </authorList>
    </citation>
    <scope>NUCLEOTIDE SEQUENCE [LARGE SCALE GENOMIC DNA]</scope>
    <source>
        <strain evidence="2">DSM 8987</strain>
    </source>
</reference>
<dbReference type="AlphaFoldDB" id="A0A1G7CP89"/>
<dbReference type="RefSeq" id="WP_092078868.1">
    <property type="nucleotide sequence ID" value="NZ_CALFZY010000016.1"/>
</dbReference>
<accession>A0A1G7CP89</accession>
<gene>
    <name evidence="1" type="ORF">SAMN05661003_11060</name>
</gene>
<evidence type="ECO:0000313" key="1">
    <source>
        <dbReference type="EMBL" id="SDE41234.1"/>
    </source>
</evidence>
<evidence type="ECO:0008006" key="3">
    <source>
        <dbReference type="Google" id="ProtNLM"/>
    </source>
</evidence>
<dbReference type="EMBL" id="FNAQ01000010">
    <property type="protein sequence ID" value="SDE41234.1"/>
    <property type="molecule type" value="Genomic_DNA"/>
</dbReference>
<proteinExistence type="predicted"/>
<protein>
    <recommendedName>
        <fullName evidence="3">DUF4123 domain-containing protein</fullName>
    </recommendedName>
</protein>
<dbReference type="OrthoDB" id="5401168at2"/>
<name>A0A1G7CP89_9BACT</name>
<dbReference type="Proteomes" id="UP000243205">
    <property type="component" value="Unassembled WGS sequence"/>
</dbReference>
<keyword evidence="2" id="KW-1185">Reference proteome</keyword>
<organism evidence="1 2">
    <name type="scientific">Desulfuromonas thiophila</name>
    <dbReference type="NCBI Taxonomy" id="57664"/>
    <lineage>
        <taxon>Bacteria</taxon>
        <taxon>Pseudomonadati</taxon>
        <taxon>Thermodesulfobacteriota</taxon>
        <taxon>Desulfuromonadia</taxon>
        <taxon>Desulfuromonadales</taxon>
        <taxon>Desulfuromonadaceae</taxon>
        <taxon>Desulfuromonas</taxon>
    </lineage>
</organism>
<dbReference type="STRING" id="57664.SAMN05661003_11060"/>